<feature type="chain" id="PRO_5018194037" evidence="1">
    <location>
        <begin position="28"/>
        <end position="248"/>
    </location>
</feature>
<name>A0A3M7RM13_BRAPC</name>
<dbReference type="OrthoDB" id="10204300at2759"/>
<protein>
    <submittedName>
        <fullName evidence="2">Uncharacterized protein</fullName>
    </submittedName>
</protein>
<dbReference type="Proteomes" id="UP000276133">
    <property type="component" value="Unassembled WGS sequence"/>
</dbReference>
<organism evidence="2 3">
    <name type="scientific">Brachionus plicatilis</name>
    <name type="common">Marine rotifer</name>
    <name type="synonym">Brachionus muelleri</name>
    <dbReference type="NCBI Taxonomy" id="10195"/>
    <lineage>
        <taxon>Eukaryota</taxon>
        <taxon>Metazoa</taxon>
        <taxon>Spiralia</taxon>
        <taxon>Gnathifera</taxon>
        <taxon>Rotifera</taxon>
        <taxon>Eurotatoria</taxon>
        <taxon>Monogononta</taxon>
        <taxon>Pseudotrocha</taxon>
        <taxon>Ploima</taxon>
        <taxon>Brachionidae</taxon>
        <taxon>Brachionus</taxon>
    </lineage>
</organism>
<evidence type="ECO:0000313" key="2">
    <source>
        <dbReference type="EMBL" id="RNA24602.1"/>
    </source>
</evidence>
<accession>A0A3M7RM13</accession>
<evidence type="ECO:0000313" key="3">
    <source>
        <dbReference type="Proteomes" id="UP000276133"/>
    </source>
</evidence>
<dbReference type="EMBL" id="REGN01003092">
    <property type="protein sequence ID" value="RNA24602.1"/>
    <property type="molecule type" value="Genomic_DNA"/>
</dbReference>
<feature type="signal peptide" evidence="1">
    <location>
        <begin position="1"/>
        <end position="27"/>
    </location>
</feature>
<comment type="caution">
    <text evidence="2">The sequence shown here is derived from an EMBL/GenBank/DDBJ whole genome shotgun (WGS) entry which is preliminary data.</text>
</comment>
<gene>
    <name evidence="2" type="ORF">BpHYR1_008226</name>
</gene>
<sequence>MKSTFLKNMHTLFTVVFLSLSIGLSLSLPKESISTESNDTAVNCTFSKNVLNCQYQVESVECDAFSNIVNLTVLPLQIFGMGALDNDSVSNSESELHRVSVQQNLLGDSQDLDLFGLLVINNLNTRKVRQPFGSNPNTWSPSSYSNNGGYGGYGSKQINCHLCIHFNIGSTRLGEPKLTFYWNNSCFRCLAAAKFGRSERGQYNAANLDRKAGRPNQRRTAKCMASPKKEATLAVRQNQRNEKFSNIT</sequence>
<keyword evidence="1" id="KW-0732">Signal</keyword>
<evidence type="ECO:0000256" key="1">
    <source>
        <dbReference type="SAM" id="SignalP"/>
    </source>
</evidence>
<keyword evidence="3" id="KW-1185">Reference proteome</keyword>
<dbReference type="AlphaFoldDB" id="A0A3M7RM13"/>
<proteinExistence type="predicted"/>
<reference evidence="2 3" key="1">
    <citation type="journal article" date="2018" name="Sci. Rep.">
        <title>Genomic signatures of local adaptation to the degree of environmental predictability in rotifers.</title>
        <authorList>
            <person name="Franch-Gras L."/>
            <person name="Hahn C."/>
            <person name="Garcia-Roger E.M."/>
            <person name="Carmona M.J."/>
            <person name="Serra M."/>
            <person name="Gomez A."/>
        </authorList>
    </citation>
    <scope>NUCLEOTIDE SEQUENCE [LARGE SCALE GENOMIC DNA]</scope>
    <source>
        <strain evidence="2">HYR1</strain>
    </source>
</reference>